<evidence type="ECO:0000313" key="2">
    <source>
        <dbReference type="EMBL" id="KAG5631461.1"/>
    </source>
</evidence>
<organism evidence="2 3">
    <name type="scientific">Solanum commersonii</name>
    <name type="common">Commerson's wild potato</name>
    <name type="synonym">Commerson's nightshade</name>
    <dbReference type="NCBI Taxonomy" id="4109"/>
    <lineage>
        <taxon>Eukaryota</taxon>
        <taxon>Viridiplantae</taxon>
        <taxon>Streptophyta</taxon>
        <taxon>Embryophyta</taxon>
        <taxon>Tracheophyta</taxon>
        <taxon>Spermatophyta</taxon>
        <taxon>Magnoliopsida</taxon>
        <taxon>eudicotyledons</taxon>
        <taxon>Gunneridae</taxon>
        <taxon>Pentapetalae</taxon>
        <taxon>asterids</taxon>
        <taxon>lamiids</taxon>
        <taxon>Solanales</taxon>
        <taxon>Solanaceae</taxon>
        <taxon>Solanoideae</taxon>
        <taxon>Solaneae</taxon>
        <taxon>Solanum</taxon>
    </lineage>
</organism>
<evidence type="ECO:0000256" key="1">
    <source>
        <dbReference type="SAM" id="MobiDB-lite"/>
    </source>
</evidence>
<sequence length="144" mass="15887">MRGGSNPSKKRRHEPLPGDKSKGKRTESDRVTTGSQDDLSDPKDEQPLQSQLNEIRARSHPTSTRAPSAPTPAESIPGQAPPVPPVVPPPRLLNILKGDGLLIILQEKLLSTEGLDGKYYNVRDTLRYHGFEQFTRPRGPYISS</sequence>
<evidence type="ECO:0000313" key="3">
    <source>
        <dbReference type="Proteomes" id="UP000824120"/>
    </source>
</evidence>
<keyword evidence="3" id="KW-1185">Reference proteome</keyword>
<comment type="caution">
    <text evidence="2">The sequence shown here is derived from an EMBL/GenBank/DDBJ whole genome shotgun (WGS) entry which is preliminary data.</text>
</comment>
<accession>A0A9J6B3Y7</accession>
<dbReference type="EMBL" id="JACXVP010000001">
    <property type="protein sequence ID" value="KAG5631461.1"/>
    <property type="molecule type" value="Genomic_DNA"/>
</dbReference>
<name>A0A9J6B3Y7_SOLCO</name>
<reference evidence="2 3" key="1">
    <citation type="submission" date="2020-09" db="EMBL/GenBank/DDBJ databases">
        <title>De no assembly of potato wild relative species, Solanum commersonii.</title>
        <authorList>
            <person name="Cho K."/>
        </authorList>
    </citation>
    <scope>NUCLEOTIDE SEQUENCE [LARGE SCALE GENOMIC DNA]</scope>
    <source>
        <strain evidence="2">LZ3.2</strain>
        <tissue evidence="2">Leaf</tissue>
    </source>
</reference>
<feature type="compositionally biased region" description="Low complexity" evidence="1">
    <location>
        <begin position="60"/>
        <end position="73"/>
    </location>
</feature>
<protein>
    <submittedName>
        <fullName evidence="2">Uncharacterized protein</fullName>
    </submittedName>
</protein>
<gene>
    <name evidence="2" type="ORF">H5410_003178</name>
</gene>
<proteinExistence type="predicted"/>
<dbReference type="Proteomes" id="UP000824120">
    <property type="component" value="Chromosome 1"/>
</dbReference>
<dbReference type="AlphaFoldDB" id="A0A9J6B3Y7"/>
<dbReference type="PANTHER" id="PTHR33180">
    <property type="entry name" value="PHOTOSYSTEM II CP43 REACTION CENTER PROTEIN"/>
    <property type="match status" value="1"/>
</dbReference>
<dbReference type="PANTHER" id="PTHR33180:SF31">
    <property type="entry name" value="POLYPROTEIN PROTEIN"/>
    <property type="match status" value="1"/>
</dbReference>
<feature type="compositionally biased region" description="Basic and acidic residues" evidence="1">
    <location>
        <begin position="14"/>
        <end position="30"/>
    </location>
</feature>
<feature type="region of interest" description="Disordered" evidence="1">
    <location>
        <begin position="1"/>
        <end position="85"/>
    </location>
</feature>